<comment type="caution">
    <text evidence="3">The sequence shown here is derived from an EMBL/GenBank/DDBJ whole genome shotgun (WGS) entry which is preliminary data.</text>
</comment>
<dbReference type="PANTHER" id="PTHR37702:SF9">
    <property type="entry name" value="PROLINE-RICH FAMILY PROTEIN"/>
    <property type="match status" value="1"/>
</dbReference>
<gene>
    <name evidence="3" type="ORF">Adt_16105</name>
</gene>
<feature type="compositionally biased region" description="Low complexity" evidence="1">
    <location>
        <begin position="101"/>
        <end position="112"/>
    </location>
</feature>
<feature type="region of interest" description="Disordered" evidence="1">
    <location>
        <begin position="90"/>
        <end position="112"/>
    </location>
</feature>
<protein>
    <submittedName>
        <fullName evidence="3">Uncharacterized protein</fullName>
    </submittedName>
</protein>
<evidence type="ECO:0000313" key="4">
    <source>
        <dbReference type="Proteomes" id="UP001604336"/>
    </source>
</evidence>
<evidence type="ECO:0000256" key="1">
    <source>
        <dbReference type="SAM" id="MobiDB-lite"/>
    </source>
</evidence>
<evidence type="ECO:0000256" key="2">
    <source>
        <dbReference type="SAM" id="SignalP"/>
    </source>
</evidence>
<proteinExistence type="predicted"/>
<organism evidence="3 4">
    <name type="scientific">Abeliophyllum distichum</name>
    <dbReference type="NCBI Taxonomy" id="126358"/>
    <lineage>
        <taxon>Eukaryota</taxon>
        <taxon>Viridiplantae</taxon>
        <taxon>Streptophyta</taxon>
        <taxon>Embryophyta</taxon>
        <taxon>Tracheophyta</taxon>
        <taxon>Spermatophyta</taxon>
        <taxon>Magnoliopsida</taxon>
        <taxon>eudicotyledons</taxon>
        <taxon>Gunneridae</taxon>
        <taxon>Pentapetalae</taxon>
        <taxon>asterids</taxon>
        <taxon>lamiids</taxon>
        <taxon>Lamiales</taxon>
        <taxon>Oleaceae</taxon>
        <taxon>Forsythieae</taxon>
        <taxon>Abeliophyllum</taxon>
    </lineage>
</organism>
<feature type="signal peptide" evidence="2">
    <location>
        <begin position="1"/>
        <end position="22"/>
    </location>
</feature>
<dbReference type="Proteomes" id="UP001604336">
    <property type="component" value="Unassembled WGS sequence"/>
</dbReference>
<feature type="chain" id="PRO_5044869363" evidence="2">
    <location>
        <begin position="23"/>
        <end position="178"/>
    </location>
</feature>
<feature type="region of interest" description="Disordered" evidence="1">
    <location>
        <begin position="50"/>
        <end position="71"/>
    </location>
</feature>
<keyword evidence="4" id="KW-1185">Reference proteome</keyword>
<reference evidence="4" key="1">
    <citation type="submission" date="2024-07" db="EMBL/GenBank/DDBJ databases">
        <title>Two chromosome-level genome assemblies of Korean endemic species Abeliophyllum distichum and Forsythia ovata (Oleaceae).</title>
        <authorList>
            <person name="Jang H."/>
        </authorList>
    </citation>
    <scope>NUCLEOTIDE SEQUENCE [LARGE SCALE GENOMIC DNA]</scope>
</reference>
<keyword evidence="2" id="KW-0732">Signal</keyword>
<evidence type="ECO:0000313" key="3">
    <source>
        <dbReference type="EMBL" id="KAL2510505.1"/>
    </source>
</evidence>
<accession>A0ABD1TCR3</accession>
<dbReference type="EMBL" id="JBFOLK010000005">
    <property type="protein sequence ID" value="KAL2510505.1"/>
    <property type="molecule type" value="Genomic_DNA"/>
</dbReference>
<dbReference type="PANTHER" id="PTHR37702">
    <property type="entry name" value="PROLINE-RICH FAMILY PROTEIN"/>
    <property type="match status" value="1"/>
</dbReference>
<name>A0ABD1TCR3_9LAMI</name>
<dbReference type="AlphaFoldDB" id="A0ABD1TCR3"/>
<sequence length="178" mass="18979">MDSLPLFLVTLVFSSLCDFSQEMSTVTAMAKDQVSCTMCSSCDNPCQPIFSPPPPPSPQPPSSGINCPPPPSPPNNGVYYYSPPPPANPSYYPPPSGSGGNPSYYPPRSGSGGNPSYYPPTNAYGYTTPPPPNPILPYFPFFYYNTPPASPHSDSKSVQLKTQPSVASLIILSLLLLL</sequence>